<feature type="transmembrane region" description="Helical" evidence="1">
    <location>
        <begin position="554"/>
        <end position="573"/>
    </location>
</feature>
<gene>
    <name evidence="3" type="ORF">MCOR_20593</name>
</gene>
<reference evidence="3 4" key="1">
    <citation type="submission" date="2020-06" db="EMBL/GenBank/DDBJ databases">
        <authorList>
            <person name="Li R."/>
            <person name="Bekaert M."/>
        </authorList>
    </citation>
    <scope>NUCLEOTIDE SEQUENCE [LARGE SCALE GENOMIC DNA]</scope>
    <source>
        <strain evidence="4">wild</strain>
    </source>
</reference>
<proteinExistence type="predicted"/>
<name>A0A6J8BQC1_MYTCO</name>
<accession>A0A6J8BQC1</accession>
<keyword evidence="1" id="KW-0812">Transmembrane</keyword>
<feature type="transmembrane region" description="Helical" evidence="1">
    <location>
        <begin position="751"/>
        <end position="770"/>
    </location>
</feature>
<keyword evidence="4" id="KW-1185">Reference proteome</keyword>
<feature type="chain" id="PRO_5027032260" evidence="2">
    <location>
        <begin position="24"/>
        <end position="827"/>
    </location>
</feature>
<evidence type="ECO:0000256" key="2">
    <source>
        <dbReference type="SAM" id="SignalP"/>
    </source>
</evidence>
<organism evidence="3 4">
    <name type="scientific">Mytilus coruscus</name>
    <name type="common">Sea mussel</name>
    <dbReference type="NCBI Taxonomy" id="42192"/>
    <lineage>
        <taxon>Eukaryota</taxon>
        <taxon>Metazoa</taxon>
        <taxon>Spiralia</taxon>
        <taxon>Lophotrochozoa</taxon>
        <taxon>Mollusca</taxon>
        <taxon>Bivalvia</taxon>
        <taxon>Autobranchia</taxon>
        <taxon>Pteriomorphia</taxon>
        <taxon>Mytilida</taxon>
        <taxon>Mytiloidea</taxon>
        <taxon>Mytilidae</taxon>
        <taxon>Mytilinae</taxon>
        <taxon>Mytilus</taxon>
    </lineage>
</organism>
<feature type="transmembrane region" description="Helical" evidence="1">
    <location>
        <begin position="264"/>
        <end position="289"/>
    </location>
</feature>
<feature type="transmembrane region" description="Helical" evidence="1">
    <location>
        <begin position="594"/>
        <end position="617"/>
    </location>
</feature>
<dbReference type="AlphaFoldDB" id="A0A6J8BQC1"/>
<keyword evidence="2" id="KW-0732">Signal</keyword>
<keyword evidence="1" id="KW-0472">Membrane</keyword>
<evidence type="ECO:0000256" key="1">
    <source>
        <dbReference type="SAM" id="Phobius"/>
    </source>
</evidence>
<feature type="transmembrane region" description="Helical" evidence="1">
    <location>
        <begin position="365"/>
        <end position="384"/>
    </location>
</feature>
<feature type="signal peptide" evidence="2">
    <location>
        <begin position="1"/>
        <end position="23"/>
    </location>
</feature>
<evidence type="ECO:0000313" key="4">
    <source>
        <dbReference type="Proteomes" id="UP000507470"/>
    </source>
</evidence>
<feature type="transmembrane region" description="Helical" evidence="1">
    <location>
        <begin position="637"/>
        <end position="656"/>
    </location>
</feature>
<keyword evidence="1" id="KW-1133">Transmembrane helix</keyword>
<protein>
    <submittedName>
        <fullName evidence="3">Uncharacterized protein</fullName>
    </submittedName>
</protein>
<dbReference type="Proteomes" id="UP000507470">
    <property type="component" value="Unassembled WGS sequence"/>
</dbReference>
<dbReference type="OrthoDB" id="6130724at2759"/>
<dbReference type="EMBL" id="CACVKT020003682">
    <property type="protein sequence ID" value="CAC5385004.1"/>
    <property type="molecule type" value="Genomic_DNA"/>
</dbReference>
<feature type="transmembrane region" description="Helical" evidence="1">
    <location>
        <begin position="725"/>
        <end position="745"/>
    </location>
</feature>
<feature type="transmembrane region" description="Helical" evidence="1">
    <location>
        <begin position="419"/>
        <end position="442"/>
    </location>
</feature>
<feature type="transmembrane region" description="Helical" evidence="1">
    <location>
        <begin position="527"/>
        <end position="548"/>
    </location>
</feature>
<sequence length="827" mass="96035">MPEKMNYLLLMVYSVLNLRLSYCHYQQRNVFPSGVTDSGNMSNIANSSEGIPCSRYKELRPYNNRNALDKECIISFTPSSKQYFTYKVMKYKFKFVPIHLRFLNLSSHKEIHYTRCVIQPMDWIWTFRGVEGNYGGRQYLTWPPEYGTLSIGMLKAHTSTPLHMNLTVQGKCDLVIGAKNTTMRLAMAFDNFTNNLALTKDEYNYSYWCYKERIFVENYFLYQLCLHVICPIETIGYRCCKHTYDVNIHGFTIRCPGHFYVFDGVWWVCPFVIGFILYLYFALMLFSLLSVLYKHLPLIAGHGSNNVQQMPSTRKQQYKNMSENIYRNSKEKEKWIHHNPVTLFAICVMPLRKCCRLYPVLTSRVLRFIIAALSVTIIFIKVFVHFQYDRAYIIESVKQGAPMNFLSMIAGYQLSKNNFLIFLGGPYIALGAYLLCFVVLVCSPKCFSDFLEVGLPEKANKPRFVVTIDLKLREFFGSRRILTIREDGYGKIQKTMLANIFSLLNPKFWKYAISLQIDRFKHIAEKLIGDNLVLNCFKVIALIFPYLTFCFIELLFTLMCYGFPTVFAIGLVYRAYSRNVFDWLKSSRIGYPAMFVMLPVCIVLLTFTVYMFSIIFIDSFIFLSRVAIFTYTGLFANPSYTEGYLIFSITVTMYLYDSTNSINETYEQLFNQTKKVCKRLNRQLAEDCPVILHIKDIEGARIPLELYMFVVDAQKPKRVEILKSFLKITTIFLCLYISVGILTRFDGFQQLSVVTQTATTTFVCLVPKIFTRMCTLNERREILQMRSKIHKHVEHFLLFKGVDCGGIKSSSGTESMTIDSDVENSLS</sequence>
<evidence type="ECO:0000313" key="3">
    <source>
        <dbReference type="EMBL" id="CAC5385004.1"/>
    </source>
</evidence>